<sequence>MLFRIIHPYLEQGEQVIVSFEGVDSLPSSFVNTALLPLLHHFSFKTIKESLFFENTNSQINTMIKDRFKSATEKQLIIPVVSEPKQPLA</sequence>
<feature type="domain" description="DUF4325" evidence="1">
    <location>
        <begin position="2"/>
        <end position="60"/>
    </location>
</feature>
<dbReference type="RefSeq" id="WP_163764224.1">
    <property type="nucleotide sequence ID" value="NZ_JAAGYR010000006.1"/>
</dbReference>
<name>A0A6L9Y531_9BURK</name>
<dbReference type="EMBL" id="JAAGYR010000006">
    <property type="protein sequence ID" value="NEN75582.1"/>
    <property type="molecule type" value="Genomic_DNA"/>
</dbReference>
<dbReference type="InterPro" id="IPR025474">
    <property type="entry name" value="DUF4325"/>
</dbReference>
<gene>
    <name evidence="2" type="ORF">F9B74_04465</name>
</gene>
<reference evidence="2 3" key="1">
    <citation type="submission" date="2020-02" db="EMBL/GenBank/DDBJ databases">
        <title>Pelistega sp. NLN82 were isolated from wild rodents of the Hainan Island.</title>
        <authorList>
            <person name="Niu N."/>
            <person name="Zhou J."/>
        </authorList>
    </citation>
    <scope>NUCLEOTIDE SEQUENCE [LARGE SCALE GENOMIC DNA]</scope>
    <source>
        <strain evidence="2 3">NLN82</strain>
    </source>
</reference>
<proteinExistence type="predicted"/>
<evidence type="ECO:0000313" key="2">
    <source>
        <dbReference type="EMBL" id="NEN75582.1"/>
    </source>
</evidence>
<dbReference type="Pfam" id="PF14213">
    <property type="entry name" value="DUF4325"/>
    <property type="match status" value="1"/>
</dbReference>
<evidence type="ECO:0000259" key="1">
    <source>
        <dbReference type="Pfam" id="PF14213"/>
    </source>
</evidence>
<organism evidence="2 3">
    <name type="scientific">Pelistega ratti</name>
    <dbReference type="NCBI Taxonomy" id="2652177"/>
    <lineage>
        <taxon>Bacteria</taxon>
        <taxon>Pseudomonadati</taxon>
        <taxon>Pseudomonadota</taxon>
        <taxon>Betaproteobacteria</taxon>
        <taxon>Burkholderiales</taxon>
        <taxon>Alcaligenaceae</taxon>
        <taxon>Pelistega</taxon>
    </lineage>
</organism>
<dbReference type="Proteomes" id="UP000477651">
    <property type="component" value="Unassembled WGS sequence"/>
</dbReference>
<protein>
    <submittedName>
        <fullName evidence="2">STAS-like domain-containing protein</fullName>
    </submittedName>
</protein>
<evidence type="ECO:0000313" key="3">
    <source>
        <dbReference type="Proteomes" id="UP000477651"/>
    </source>
</evidence>
<dbReference type="AlphaFoldDB" id="A0A6L9Y531"/>
<comment type="caution">
    <text evidence="2">The sequence shown here is derived from an EMBL/GenBank/DDBJ whole genome shotgun (WGS) entry which is preliminary data.</text>
</comment>
<keyword evidence="3" id="KW-1185">Reference proteome</keyword>
<accession>A0A6L9Y531</accession>